<sequence>MIVYDKKMLDNGALVNEADTLYNGGFISKDQKKFIEKELPVLKSQSNILVRIGFFLLGCLLYLSICGAISIFGLSGESVFFQICCYIFAVVGFVGVELLATQNYHNHGLDDAFILGALLNVGIAIAVTTEGYEAVIAFFVSIAALFMFLRYLHLVSMLVFCIATTGFLFFEMFEFGDIGKTILPFVAMISAAILYFVTKKTIFNLKESYYYNGLLLANSFCLILFYLSCNYLVVRELSAELLGNEVKPGTDIPFAFFFYAFTIIVPIIYLIQALKTKDRIMLWISFLAIAFSIYTIRFYYSVLPIEVALTLGGAVLFAIAFFSIKKLKEKESGLTFKPDRINHSDNFLNAEALVVASTFGMKPEVKIDSPMEFGDGGFSGGGSGGSF</sequence>
<dbReference type="AlphaFoldDB" id="A0A521AZE8"/>
<evidence type="ECO:0000313" key="5">
    <source>
        <dbReference type="Proteomes" id="UP000468990"/>
    </source>
</evidence>
<reference evidence="3 4" key="1">
    <citation type="submission" date="2017-05" db="EMBL/GenBank/DDBJ databases">
        <authorList>
            <person name="Varghese N."/>
            <person name="Submissions S."/>
        </authorList>
    </citation>
    <scope>NUCLEOTIDE SEQUENCE [LARGE SCALE GENOMIC DNA]</scope>
    <source>
        <strain evidence="3 4">DSM 19382</strain>
    </source>
</reference>
<reference evidence="2 5" key="2">
    <citation type="submission" date="2019-11" db="EMBL/GenBank/DDBJ databases">
        <title>Flavobacterium resistens genome.</title>
        <authorList>
            <person name="Wilson V.M."/>
            <person name="Newman J.D."/>
        </authorList>
    </citation>
    <scope>NUCLEOTIDE SEQUENCE [LARGE SCALE GENOMIC DNA]</scope>
    <source>
        <strain evidence="2 5">DSM 19382</strain>
    </source>
</reference>
<keyword evidence="1" id="KW-0812">Transmembrane</keyword>
<feature type="transmembrane region" description="Helical" evidence="1">
    <location>
        <begin position="157"/>
        <end position="175"/>
    </location>
</feature>
<feature type="transmembrane region" description="Helical" evidence="1">
    <location>
        <begin position="48"/>
        <end position="73"/>
    </location>
</feature>
<evidence type="ECO:0000313" key="2">
    <source>
        <dbReference type="EMBL" id="MRX68431.1"/>
    </source>
</evidence>
<evidence type="ECO:0000313" key="3">
    <source>
        <dbReference type="EMBL" id="SMO40169.1"/>
    </source>
</evidence>
<dbReference type="OrthoDB" id="660047at2"/>
<feature type="transmembrane region" description="Helical" evidence="1">
    <location>
        <begin position="112"/>
        <end position="128"/>
    </location>
</feature>
<name>A0A521AZE8_9FLAO</name>
<dbReference type="EMBL" id="FXTA01000001">
    <property type="protein sequence ID" value="SMO40169.1"/>
    <property type="molecule type" value="Genomic_DNA"/>
</dbReference>
<keyword evidence="5" id="KW-1185">Reference proteome</keyword>
<dbReference type="RefSeq" id="WP_142449253.1">
    <property type="nucleotide sequence ID" value="NZ_FXTA01000001.1"/>
</dbReference>
<feature type="transmembrane region" description="Helical" evidence="1">
    <location>
        <begin position="254"/>
        <end position="271"/>
    </location>
</feature>
<keyword evidence="1" id="KW-1133">Transmembrane helix</keyword>
<protein>
    <recommendedName>
        <fullName evidence="6">DUF2157 domain-containing protein</fullName>
    </recommendedName>
</protein>
<organism evidence="3 4">
    <name type="scientific">Flavobacterium resistens</name>
    <dbReference type="NCBI Taxonomy" id="443612"/>
    <lineage>
        <taxon>Bacteria</taxon>
        <taxon>Pseudomonadati</taxon>
        <taxon>Bacteroidota</taxon>
        <taxon>Flavobacteriia</taxon>
        <taxon>Flavobacteriales</taxon>
        <taxon>Flavobacteriaceae</taxon>
        <taxon>Flavobacterium</taxon>
    </lineage>
</organism>
<feature type="transmembrane region" description="Helical" evidence="1">
    <location>
        <begin position="280"/>
        <end position="299"/>
    </location>
</feature>
<evidence type="ECO:0008006" key="6">
    <source>
        <dbReference type="Google" id="ProtNLM"/>
    </source>
</evidence>
<gene>
    <name evidence="2" type="ORF">GJU42_10715</name>
    <name evidence="3" type="ORF">SAMN06265349_101556</name>
</gene>
<keyword evidence="1" id="KW-0472">Membrane</keyword>
<feature type="transmembrane region" description="Helical" evidence="1">
    <location>
        <begin position="305"/>
        <end position="324"/>
    </location>
</feature>
<dbReference type="Proteomes" id="UP000468990">
    <property type="component" value="Unassembled WGS sequence"/>
</dbReference>
<evidence type="ECO:0000313" key="4">
    <source>
        <dbReference type="Proteomes" id="UP000317289"/>
    </source>
</evidence>
<feature type="transmembrane region" description="Helical" evidence="1">
    <location>
        <begin position="181"/>
        <end position="197"/>
    </location>
</feature>
<feature type="transmembrane region" description="Helical" evidence="1">
    <location>
        <begin position="79"/>
        <end position="100"/>
    </location>
</feature>
<dbReference type="Proteomes" id="UP000317289">
    <property type="component" value="Unassembled WGS sequence"/>
</dbReference>
<feature type="transmembrane region" description="Helical" evidence="1">
    <location>
        <begin position="209"/>
        <end position="234"/>
    </location>
</feature>
<evidence type="ECO:0000256" key="1">
    <source>
        <dbReference type="SAM" id="Phobius"/>
    </source>
</evidence>
<feature type="transmembrane region" description="Helical" evidence="1">
    <location>
        <begin position="134"/>
        <end position="152"/>
    </location>
</feature>
<accession>A0A521AZE8</accession>
<proteinExistence type="predicted"/>
<dbReference type="EMBL" id="WKKG01000005">
    <property type="protein sequence ID" value="MRX68431.1"/>
    <property type="molecule type" value="Genomic_DNA"/>
</dbReference>